<evidence type="ECO:0000256" key="3">
    <source>
        <dbReference type="ARBA" id="ARBA00022692"/>
    </source>
</evidence>
<feature type="transmembrane region" description="Helical" evidence="8">
    <location>
        <begin position="169"/>
        <end position="190"/>
    </location>
</feature>
<keyword evidence="3 8" id="KW-0812">Transmembrane</keyword>
<dbReference type="WBParaSite" id="Hba_12354">
    <property type="protein sequence ID" value="Hba_12354"/>
    <property type="gene ID" value="Hba_12354"/>
</dbReference>
<feature type="region of interest" description="Disordered" evidence="7">
    <location>
        <begin position="43"/>
        <end position="109"/>
    </location>
</feature>
<dbReference type="GO" id="GO:0005385">
    <property type="term" value="F:zinc ion transmembrane transporter activity"/>
    <property type="evidence" value="ECO:0007669"/>
    <property type="project" value="TreeGrafter"/>
</dbReference>
<accession>A0A1I7X499</accession>
<dbReference type="Proteomes" id="UP000095283">
    <property type="component" value="Unplaced"/>
</dbReference>
<dbReference type="PANTHER" id="PTHR16950">
    <property type="entry name" value="ZINC TRANSPORTER SLC39A7 HISTIDINE-RICH MEMBRANE PROTEIN KE4"/>
    <property type="match status" value="1"/>
</dbReference>
<feature type="signal peptide" evidence="9">
    <location>
        <begin position="1"/>
        <end position="19"/>
    </location>
</feature>
<evidence type="ECO:0000256" key="2">
    <source>
        <dbReference type="ARBA" id="ARBA00022448"/>
    </source>
</evidence>
<keyword evidence="10" id="KW-1185">Reference proteome</keyword>
<evidence type="ECO:0000256" key="7">
    <source>
        <dbReference type="SAM" id="MobiDB-lite"/>
    </source>
</evidence>
<feature type="transmembrane region" description="Helical" evidence="8">
    <location>
        <begin position="372"/>
        <end position="393"/>
    </location>
</feature>
<feature type="compositionally biased region" description="Basic and acidic residues" evidence="7">
    <location>
        <begin position="84"/>
        <end position="109"/>
    </location>
</feature>
<evidence type="ECO:0000256" key="1">
    <source>
        <dbReference type="ARBA" id="ARBA00004141"/>
    </source>
</evidence>
<name>A0A1I7X499_HETBA</name>
<feature type="transmembrane region" description="Helical" evidence="8">
    <location>
        <begin position="135"/>
        <end position="157"/>
    </location>
</feature>
<evidence type="ECO:0000313" key="11">
    <source>
        <dbReference type="WBParaSite" id="Hba_12354"/>
    </source>
</evidence>
<keyword evidence="4 8" id="KW-1133">Transmembrane helix</keyword>
<evidence type="ECO:0000256" key="4">
    <source>
        <dbReference type="ARBA" id="ARBA00022989"/>
    </source>
</evidence>
<feature type="chain" id="PRO_5009311008" evidence="9">
    <location>
        <begin position="20"/>
        <end position="493"/>
    </location>
</feature>
<dbReference type="PANTHER" id="PTHR16950:SF25">
    <property type="entry name" value="ZINC TRANSPORTER SLC39A7"/>
    <property type="match status" value="1"/>
</dbReference>
<dbReference type="Pfam" id="PF02535">
    <property type="entry name" value="Zip"/>
    <property type="match status" value="2"/>
</dbReference>
<keyword evidence="5 8" id="KW-0472">Membrane</keyword>
<evidence type="ECO:0000256" key="9">
    <source>
        <dbReference type="SAM" id="SignalP"/>
    </source>
</evidence>
<dbReference type="AlphaFoldDB" id="A0A1I7X499"/>
<keyword evidence="9" id="KW-0732">Signal</keyword>
<comment type="similarity">
    <text evidence="6">Belongs to the ZIP transporter (TC 2.A.5) family. KE4/Catsup subfamily.</text>
</comment>
<evidence type="ECO:0000256" key="8">
    <source>
        <dbReference type="SAM" id="Phobius"/>
    </source>
</evidence>
<evidence type="ECO:0000256" key="6">
    <source>
        <dbReference type="ARBA" id="ARBA00038485"/>
    </source>
</evidence>
<feature type="transmembrane region" description="Helical" evidence="8">
    <location>
        <begin position="447"/>
        <end position="465"/>
    </location>
</feature>
<protein>
    <submittedName>
        <fullName evidence="11">Zinc transporter</fullName>
    </submittedName>
</protein>
<dbReference type="InterPro" id="IPR003689">
    <property type="entry name" value="ZIP"/>
</dbReference>
<dbReference type="GO" id="GO:0006882">
    <property type="term" value="P:intracellular zinc ion homeostasis"/>
    <property type="evidence" value="ECO:0007669"/>
    <property type="project" value="TreeGrafter"/>
</dbReference>
<dbReference type="GO" id="GO:0016020">
    <property type="term" value="C:membrane"/>
    <property type="evidence" value="ECO:0007669"/>
    <property type="project" value="UniProtKB-SubCell"/>
</dbReference>
<organism evidence="10 11">
    <name type="scientific">Heterorhabditis bacteriophora</name>
    <name type="common">Entomopathogenic nematode worm</name>
    <dbReference type="NCBI Taxonomy" id="37862"/>
    <lineage>
        <taxon>Eukaryota</taxon>
        <taxon>Metazoa</taxon>
        <taxon>Ecdysozoa</taxon>
        <taxon>Nematoda</taxon>
        <taxon>Chromadorea</taxon>
        <taxon>Rhabditida</taxon>
        <taxon>Rhabditina</taxon>
        <taxon>Rhabditomorpha</taxon>
        <taxon>Strongyloidea</taxon>
        <taxon>Heterorhabditidae</taxon>
        <taxon>Heterorhabditis</taxon>
    </lineage>
</organism>
<keyword evidence="2" id="KW-0813">Transport</keyword>
<comment type="subcellular location">
    <subcellularLocation>
        <location evidence="1">Membrane</location>
        <topology evidence="1">Multi-pass membrane protein</topology>
    </subcellularLocation>
</comment>
<feature type="transmembrane region" description="Helical" evidence="8">
    <location>
        <begin position="413"/>
        <end position="435"/>
    </location>
</feature>
<reference evidence="11" key="1">
    <citation type="submission" date="2016-11" db="UniProtKB">
        <authorList>
            <consortium name="WormBaseParasite"/>
        </authorList>
    </citation>
    <scope>IDENTIFICATION</scope>
</reference>
<evidence type="ECO:0000256" key="5">
    <source>
        <dbReference type="ARBA" id="ARBA00023136"/>
    </source>
</evidence>
<evidence type="ECO:0000313" key="10">
    <source>
        <dbReference type="Proteomes" id="UP000095283"/>
    </source>
</evidence>
<proteinExistence type="inferred from homology"/>
<sequence length="493" mass="53866">MGWPYLLLLITFVAGSANSHTHSHEPAHLKYGREVNEQTAKEISEGHYHSHSHSHSSGGCPHAHSHVHDQDYDGYHTGGYSSKDSLHTHDEYSHSEGSKNVHKVDGKPPHKQIIYEEEYRYEGFLSFMNNPRTRLWVHAIGATLIISAAPFFILFFIPIQANTDESGPLLKVLLAFGSGGLLGDAFLHLIPHASPNSEGSHSHSHSHEIGHSHGPHDMSVGGWVLTGIIAFLTVEKIVRILRGGDEHENGHGHSHSVKIKQLDRDSDKIVGKSEDEKIKTEGSVEHIREGIKVAAYLNLVADFAHNFTDGLAIGASFIAGTAVGFGQCLNNMHILVFVKISFTTITVLVHEVPHEIGDFAILIQSGYSKRRAMVTQLVTAVGALSGCILSLWASDASALADAASSSWVLPFTGPVFTISGGFIYIATVSVIPDLLENSSTWQSIKEIFALLLGIFLIILYMHSLFSGTKKLTLDGKEKKDGVSIKENIPWVEK</sequence>